<gene>
    <name evidence="1" type="ORF">Salat_2507800</name>
</gene>
<protein>
    <submittedName>
        <fullName evidence="1">Uncharacterized protein</fullName>
    </submittedName>
</protein>
<comment type="caution">
    <text evidence="1">The sequence shown here is derived from an EMBL/GenBank/DDBJ whole genome shotgun (WGS) entry which is preliminary data.</text>
</comment>
<dbReference type="Proteomes" id="UP001293254">
    <property type="component" value="Unassembled WGS sequence"/>
</dbReference>
<accession>A0AAE2CC70</accession>
<name>A0AAE2CC70_9LAMI</name>
<dbReference type="AlphaFoldDB" id="A0AAE2CC70"/>
<reference evidence="1" key="2">
    <citation type="journal article" date="2024" name="Plant">
        <title>Genomic evolution and insights into agronomic trait innovations of Sesamum species.</title>
        <authorList>
            <person name="Miao H."/>
            <person name="Wang L."/>
            <person name="Qu L."/>
            <person name="Liu H."/>
            <person name="Sun Y."/>
            <person name="Le M."/>
            <person name="Wang Q."/>
            <person name="Wei S."/>
            <person name="Zheng Y."/>
            <person name="Lin W."/>
            <person name="Duan Y."/>
            <person name="Cao H."/>
            <person name="Xiong S."/>
            <person name="Wang X."/>
            <person name="Wei L."/>
            <person name="Li C."/>
            <person name="Ma Q."/>
            <person name="Ju M."/>
            <person name="Zhao R."/>
            <person name="Li G."/>
            <person name="Mu C."/>
            <person name="Tian Q."/>
            <person name="Mei H."/>
            <person name="Zhang T."/>
            <person name="Gao T."/>
            <person name="Zhang H."/>
        </authorList>
    </citation>
    <scope>NUCLEOTIDE SEQUENCE</scope>
    <source>
        <strain evidence="1">3651</strain>
    </source>
</reference>
<evidence type="ECO:0000313" key="2">
    <source>
        <dbReference type="Proteomes" id="UP001293254"/>
    </source>
</evidence>
<sequence>MDGWRQTYDKCVGGQMATSKILIQEDGRHWKEGLIREIFTPLMLISSWPFPLVVDVEINWYGTMQTMVASVLDRLIIWRMLWSKMRLRKVAARISRRIGHLFGIHTSNTEYRAGKPARICYPRQRTWQREGSQLISLVHVLEKLLKTFTMHC</sequence>
<proteinExistence type="predicted"/>
<evidence type="ECO:0000313" key="1">
    <source>
        <dbReference type="EMBL" id="KAK4416823.1"/>
    </source>
</evidence>
<keyword evidence="2" id="KW-1185">Reference proteome</keyword>
<reference evidence="1" key="1">
    <citation type="submission" date="2020-06" db="EMBL/GenBank/DDBJ databases">
        <authorList>
            <person name="Li T."/>
            <person name="Hu X."/>
            <person name="Zhang T."/>
            <person name="Song X."/>
            <person name="Zhang H."/>
            <person name="Dai N."/>
            <person name="Sheng W."/>
            <person name="Hou X."/>
            <person name="Wei L."/>
        </authorList>
    </citation>
    <scope>NUCLEOTIDE SEQUENCE</scope>
    <source>
        <strain evidence="1">3651</strain>
        <tissue evidence="1">Leaf</tissue>
    </source>
</reference>
<dbReference type="EMBL" id="JACGWO010000010">
    <property type="protein sequence ID" value="KAK4416823.1"/>
    <property type="molecule type" value="Genomic_DNA"/>
</dbReference>
<organism evidence="1 2">
    <name type="scientific">Sesamum alatum</name>
    <dbReference type="NCBI Taxonomy" id="300844"/>
    <lineage>
        <taxon>Eukaryota</taxon>
        <taxon>Viridiplantae</taxon>
        <taxon>Streptophyta</taxon>
        <taxon>Embryophyta</taxon>
        <taxon>Tracheophyta</taxon>
        <taxon>Spermatophyta</taxon>
        <taxon>Magnoliopsida</taxon>
        <taxon>eudicotyledons</taxon>
        <taxon>Gunneridae</taxon>
        <taxon>Pentapetalae</taxon>
        <taxon>asterids</taxon>
        <taxon>lamiids</taxon>
        <taxon>Lamiales</taxon>
        <taxon>Pedaliaceae</taxon>
        <taxon>Sesamum</taxon>
    </lineage>
</organism>